<dbReference type="Proteomes" id="UP000295707">
    <property type="component" value="Unassembled WGS sequence"/>
</dbReference>
<dbReference type="AlphaFoldDB" id="A0A4R1HBT3"/>
<gene>
    <name evidence="2" type="ORF">DFR30_1252</name>
</gene>
<sequence length="152" mass="18378">MDEDSGQTDPANRKHSPKNIEELHREVKKWRSEHDTWLEDVEKWRREERYLKLLLFRMERALPDEGSSLDEHARRVKDHVQRVGAYEKRLQALMKKGNPYSDIDDTLLEEHRLQKNLHLQERERHASFRNSHEAAMFELTRLTRALEQAERQ</sequence>
<name>A0A4R1HBT3_9GAMM</name>
<dbReference type="RefSeq" id="WP_132971827.1">
    <property type="nucleotide sequence ID" value="NZ_SMFX01000001.1"/>
</dbReference>
<dbReference type="EMBL" id="SMFX01000001">
    <property type="protein sequence ID" value="TCK17993.1"/>
    <property type="molecule type" value="Genomic_DNA"/>
</dbReference>
<accession>A0A4R1HBT3</accession>
<evidence type="ECO:0000313" key="3">
    <source>
        <dbReference type="Proteomes" id="UP000295707"/>
    </source>
</evidence>
<feature type="region of interest" description="Disordered" evidence="1">
    <location>
        <begin position="1"/>
        <end position="21"/>
    </location>
</feature>
<evidence type="ECO:0000256" key="1">
    <source>
        <dbReference type="SAM" id="MobiDB-lite"/>
    </source>
</evidence>
<proteinExistence type="predicted"/>
<evidence type="ECO:0000313" key="2">
    <source>
        <dbReference type="EMBL" id="TCK17993.1"/>
    </source>
</evidence>
<keyword evidence="3" id="KW-1185">Reference proteome</keyword>
<comment type="caution">
    <text evidence="2">The sequence shown here is derived from an EMBL/GenBank/DDBJ whole genome shotgun (WGS) entry which is preliminary data.</text>
</comment>
<protein>
    <submittedName>
        <fullName evidence="2">Uncharacterized protein</fullName>
    </submittedName>
</protein>
<organism evidence="2 3">
    <name type="scientific">Thiogranum longum</name>
    <dbReference type="NCBI Taxonomy" id="1537524"/>
    <lineage>
        <taxon>Bacteria</taxon>
        <taxon>Pseudomonadati</taxon>
        <taxon>Pseudomonadota</taxon>
        <taxon>Gammaproteobacteria</taxon>
        <taxon>Chromatiales</taxon>
        <taxon>Ectothiorhodospiraceae</taxon>
        <taxon>Thiogranum</taxon>
    </lineage>
</organism>
<dbReference type="OrthoDB" id="280445at2"/>
<reference evidence="2 3" key="1">
    <citation type="submission" date="2019-03" db="EMBL/GenBank/DDBJ databases">
        <title>Genomic Encyclopedia of Type Strains, Phase IV (KMG-IV): sequencing the most valuable type-strain genomes for metagenomic binning, comparative biology and taxonomic classification.</title>
        <authorList>
            <person name="Goeker M."/>
        </authorList>
    </citation>
    <scope>NUCLEOTIDE SEQUENCE [LARGE SCALE GENOMIC DNA]</scope>
    <source>
        <strain evidence="2 3">DSM 19610</strain>
    </source>
</reference>